<evidence type="ECO:0000313" key="2">
    <source>
        <dbReference type="EMBL" id="PUV24247.1"/>
    </source>
</evidence>
<sequence length="452" mass="51471">MKEYTFKYQNNSGLLYLILVLVGIPLGIILPTVWLMNYVQWIFWPNIILMLCMMGFGVWRFVKKSRAMDTISLDENGFTSHSYGRVLYKDIHSIPPYGLLQAPPPSMRIKLNNGKKLVWLFNPDHPKSAADIIIFTAFREELLRHLGQQAVVLQNEHLKENIATSGVAVGSKQKNNAKALVSQLEESKKRDYKYIALPISAVFALVMLIRTCGADFIQQQRDKEMAGFRDGILSIETDYENNVQKAKNVAAEYGLTFGPIFLWTNDPRATVVFSPDIPQDPYGAEIDVIGLRHVEDNKLLEQYIQHPDSVNYDLTVVNPAEKFYAVMNKSIFSRDDSLAIPIYLTVYNPKESLPTPFGQQAVDSTFRPIRYSTSIAMPRAGEPKSEILDNMDFASVRSILQKYKGTYFYMVAKEQDGLSAQQFEKIKMLVLTNFGKHGVDTGRFESRRYNSK</sequence>
<dbReference type="EMBL" id="QCXX01000003">
    <property type="protein sequence ID" value="PUV24247.1"/>
    <property type="molecule type" value="Genomic_DNA"/>
</dbReference>
<reference evidence="2 3" key="1">
    <citation type="submission" date="2018-04" db="EMBL/GenBank/DDBJ databases">
        <title>Sphingobacterium sp. M46 Genome.</title>
        <authorList>
            <person name="Cheng J."/>
            <person name="Li Y."/>
        </authorList>
    </citation>
    <scope>NUCLEOTIDE SEQUENCE [LARGE SCALE GENOMIC DNA]</scope>
    <source>
        <strain evidence="2 3">M46</strain>
    </source>
</reference>
<name>A0A363NU12_9SPHI</name>
<keyword evidence="3" id="KW-1185">Reference proteome</keyword>
<feature type="transmembrane region" description="Helical" evidence="1">
    <location>
        <begin position="192"/>
        <end position="209"/>
    </location>
</feature>
<dbReference type="RefSeq" id="WP_108634175.1">
    <property type="nucleotide sequence ID" value="NZ_QCXX01000003.1"/>
</dbReference>
<dbReference type="AlphaFoldDB" id="A0A363NU12"/>
<organism evidence="2 3">
    <name type="scientific">Sphingobacterium athyrii</name>
    <dbReference type="NCBI Taxonomy" id="2152717"/>
    <lineage>
        <taxon>Bacteria</taxon>
        <taxon>Pseudomonadati</taxon>
        <taxon>Bacteroidota</taxon>
        <taxon>Sphingobacteriia</taxon>
        <taxon>Sphingobacteriales</taxon>
        <taxon>Sphingobacteriaceae</taxon>
        <taxon>Sphingobacterium</taxon>
    </lineage>
</organism>
<dbReference type="Proteomes" id="UP000250831">
    <property type="component" value="Unassembled WGS sequence"/>
</dbReference>
<accession>A0A363NU12</accession>
<feature type="transmembrane region" description="Helical" evidence="1">
    <location>
        <begin position="41"/>
        <end position="62"/>
    </location>
</feature>
<feature type="transmembrane region" description="Helical" evidence="1">
    <location>
        <begin position="12"/>
        <end position="35"/>
    </location>
</feature>
<keyword evidence="1" id="KW-0812">Transmembrane</keyword>
<keyword evidence="1" id="KW-1133">Transmembrane helix</keyword>
<comment type="caution">
    <text evidence="2">The sequence shown here is derived from an EMBL/GenBank/DDBJ whole genome shotgun (WGS) entry which is preliminary data.</text>
</comment>
<evidence type="ECO:0000313" key="3">
    <source>
        <dbReference type="Proteomes" id="UP000250831"/>
    </source>
</evidence>
<keyword evidence="1" id="KW-0472">Membrane</keyword>
<protein>
    <submittedName>
        <fullName evidence="2">Uncharacterized protein</fullName>
    </submittedName>
</protein>
<proteinExistence type="predicted"/>
<evidence type="ECO:0000256" key="1">
    <source>
        <dbReference type="SAM" id="Phobius"/>
    </source>
</evidence>
<gene>
    <name evidence="2" type="ORF">DCO56_12885</name>
</gene>
<dbReference type="OrthoDB" id="6181406at2"/>